<dbReference type="GO" id="GO:0051287">
    <property type="term" value="F:NAD binding"/>
    <property type="evidence" value="ECO:0007669"/>
    <property type="project" value="InterPro"/>
</dbReference>
<dbReference type="InterPro" id="IPR006139">
    <property type="entry name" value="D-isomer_2_OHA_DH_cat_dom"/>
</dbReference>
<evidence type="ECO:0000256" key="1">
    <source>
        <dbReference type="ARBA" id="ARBA00005854"/>
    </source>
</evidence>
<dbReference type="InterPro" id="IPR036291">
    <property type="entry name" value="NAD(P)-bd_dom_sf"/>
</dbReference>
<evidence type="ECO:0000259" key="5">
    <source>
        <dbReference type="Pfam" id="PF00389"/>
    </source>
</evidence>
<reference evidence="8" key="1">
    <citation type="submission" date="2018-12" db="EMBL/GenBank/DDBJ databases">
        <title>Tengunoibacter tsumagoiensis gen. nov., sp. nov., Dictyobacter kobayashii sp. nov., D. alpinus sp. nov., and D. joshuensis sp. nov. and description of Dictyobacteraceae fam. nov. within the order Ktedonobacterales isolated from Tengu-no-mugimeshi.</title>
        <authorList>
            <person name="Wang C.M."/>
            <person name="Zheng Y."/>
            <person name="Sakai Y."/>
            <person name="Toyoda A."/>
            <person name="Minakuchi Y."/>
            <person name="Abe K."/>
            <person name="Yokota A."/>
            <person name="Yabe S."/>
        </authorList>
    </citation>
    <scope>NUCLEOTIDE SEQUENCE [LARGE SCALE GENOMIC DNA]</scope>
    <source>
        <strain evidence="8">Uno11</strain>
    </source>
</reference>
<evidence type="ECO:0000259" key="6">
    <source>
        <dbReference type="Pfam" id="PF02826"/>
    </source>
</evidence>
<dbReference type="InterPro" id="IPR006140">
    <property type="entry name" value="D-isomer_DH_NAD-bd"/>
</dbReference>
<keyword evidence="2 4" id="KW-0560">Oxidoreductase</keyword>
<keyword evidence="8" id="KW-1185">Reference proteome</keyword>
<dbReference type="Gene3D" id="3.40.50.720">
    <property type="entry name" value="NAD(P)-binding Rossmann-like Domain"/>
    <property type="match status" value="2"/>
</dbReference>
<dbReference type="PANTHER" id="PTHR42789:SF1">
    <property type="entry name" value="D-ISOMER SPECIFIC 2-HYDROXYACID DEHYDROGENASE FAMILY PROTEIN (AFU_ORTHOLOGUE AFUA_6G10090)"/>
    <property type="match status" value="1"/>
</dbReference>
<evidence type="ECO:0000256" key="4">
    <source>
        <dbReference type="RuleBase" id="RU003719"/>
    </source>
</evidence>
<keyword evidence="3" id="KW-0520">NAD</keyword>
<proteinExistence type="inferred from homology"/>
<dbReference type="Pfam" id="PF02826">
    <property type="entry name" value="2-Hacid_dh_C"/>
    <property type="match status" value="1"/>
</dbReference>
<comment type="caution">
    <text evidence="7">The sequence shown here is derived from an EMBL/GenBank/DDBJ whole genome shotgun (WGS) entry which is preliminary data.</text>
</comment>
<dbReference type="SUPFAM" id="SSF51735">
    <property type="entry name" value="NAD(P)-binding Rossmann-fold domains"/>
    <property type="match status" value="1"/>
</dbReference>
<dbReference type="EMBL" id="BIFS01000002">
    <property type="protein sequence ID" value="GCE23975.1"/>
    <property type="molecule type" value="Genomic_DNA"/>
</dbReference>
<organism evidence="7 8">
    <name type="scientific">Dictyobacter kobayashii</name>
    <dbReference type="NCBI Taxonomy" id="2014872"/>
    <lineage>
        <taxon>Bacteria</taxon>
        <taxon>Bacillati</taxon>
        <taxon>Chloroflexota</taxon>
        <taxon>Ktedonobacteria</taxon>
        <taxon>Ktedonobacterales</taxon>
        <taxon>Dictyobacteraceae</taxon>
        <taxon>Dictyobacter</taxon>
    </lineage>
</organism>
<dbReference type="SUPFAM" id="SSF52283">
    <property type="entry name" value="Formate/glycerate dehydrogenase catalytic domain-like"/>
    <property type="match status" value="1"/>
</dbReference>
<evidence type="ECO:0000313" key="8">
    <source>
        <dbReference type="Proteomes" id="UP000287188"/>
    </source>
</evidence>
<dbReference type="InterPro" id="IPR050857">
    <property type="entry name" value="D-2-hydroxyacid_DH"/>
</dbReference>
<gene>
    <name evidence="7" type="ORF">KDK_77750</name>
</gene>
<dbReference type="AlphaFoldDB" id="A0A402AY31"/>
<dbReference type="OrthoDB" id="9805416at2"/>
<dbReference type="GO" id="GO:0016616">
    <property type="term" value="F:oxidoreductase activity, acting on the CH-OH group of donors, NAD or NADP as acceptor"/>
    <property type="evidence" value="ECO:0007669"/>
    <property type="project" value="InterPro"/>
</dbReference>
<evidence type="ECO:0000256" key="3">
    <source>
        <dbReference type="ARBA" id="ARBA00023027"/>
    </source>
</evidence>
<sequence length="321" mass="35014">MRIVISDDYQDAARSLDCFAKLADQQVTIYRDTVRDVETLATRFQEAEALVLIRERTAITDALLDRLPQLKLISQTGRGIAHIDLAACTRHGVAVAASGGSPYSTAELTWGLVLAATRHIPYEVARLRAGHWQSTLGVGLHGRTLGIFGYGNIGRLVASYGRAFGMRVLVWGRQGSLERARTDGFESAASQEDLFRQADVLSLHIKMIAETRGIVKASDLAVMKPTALLVNTSRAGLIEPGALEQALRAGRPGSAAVDVYESEPVTDHPLLQMDNVVCTPHLGYVEKDSYELYFDAAFDQVIAFEAGRPENILNPEVLTHS</sequence>
<dbReference type="PANTHER" id="PTHR42789">
    <property type="entry name" value="D-ISOMER SPECIFIC 2-HYDROXYACID DEHYDROGENASE FAMILY PROTEIN (AFU_ORTHOLOGUE AFUA_6G10090)"/>
    <property type="match status" value="1"/>
</dbReference>
<feature type="domain" description="D-isomer specific 2-hydroxyacid dehydrogenase NAD-binding" evidence="6">
    <location>
        <begin position="111"/>
        <end position="283"/>
    </location>
</feature>
<dbReference type="CDD" id="cd12169">
    <property type="entry name" value="PGDH_like_1"/>
    <property type="match status" value="1"/>
</dbReference>
<accession>A0A402AY31</accession>
<dbReference type="Pfam" id="PF00389">
    <property type="entry name" value="2-Hacid_dh"/>
    <property type="match status" value="1"/>
</dbReference>
<evidence type="ECO:0000256" key="2">
    <source>
        <dbReference type="ARBA" id="ARBA00023002"/>
    </source>
</evidence>
<feature type="domain" description="D-isomer specific 2-hydroxyacid dehydrogenase catalytic" evidence="5">
    <location>
        <begin position="21"/>
        <end position="313"/>
    </location>
</feature>
<evidence type="ECO:0000313" key="7">
    <source>
        <dbReference type="EMBL" id="GCE23975.1"/>
    </source>
</evidence>
<comment type="similarity">
    <text evidence="1 4">Belongs to the D-isomer specific 2-hydroxyacid dehydrogenase family.</text>
</comment>
<name>A0A402AY31_9CHLR</name>
<dbReference type="Proteomes" id="UP000287188">
    <property type="component" value="Unassembled WGS sequence"/>
</dbReference>
<dbReference type="RefSeq" id="WP_126557286.1">
    <property type="nucleotide sequence ID" value="NZ_BIFS01000002.1"/>
</dbReference>
<protein>
    <submittedName>
        <fullName evidence="7">Glyoxylate reductase</fullName>
    </submittedName>
</protein>